<dbReference type="Pfam" id="PF01292">
    <property type="entry name" value="Ni_hydr_CYTB"/>
    <property type="match status" value="1"/>
</dbReference>
<dbReference type="GO" id="GO:0020037">
    <property type="term" value="F:heme binding"/>
    <property type="evidence" value="ECO:0007669"/>
    <property type="project" value="TreeGrafter"/>
</dbReference>
<evidence type="ECO:0000313" key="7">
    <source>
        <dbReference type="Proteomes" id="UP000234752"/>
    </source>
</evidence>
<dbReference type="PANTHER" id="PTHR30485">
    <property type="entry name" value="NI/FE-HYDROGENASE 1 B-TYPE CYTOCHROME SUBUNIT"/>
    <property type="match status" value="1"/>
</dbReference>
<keyword evidence="4" id="KW-1133">Transmembrane helix</keyword>
<dbReference type="AlphaFoldDB" id="A0A2K9N9F1"/>
<dbReference type="GO" id="GO:0022904">
    <property type="term" value="P:respiratory electron transport chain"/>
    <property type="evidence" value="ECO:0007669"/>
    <property type="project" value="InterPro"/>
</dbReference>
<dbReference type="Proteomes" id="UP000234752">
    <property type="component" value="Chromosome eg_1"/>
</dbReference>
<keyword evidence="7" id="KW-1185">Reference proteome</keyword>
<dbReference type="InterPro" id="IPR016174">
    <property type="entry name" value="Di-haem_cyt_TM"/>
</dbReference>
<accession>A0A2K9N9F1</accession>
<dbReference type="Gene3D" id="1.20.950.20">
    <property type="entry name" value="Transmembrane di-heme cytochromes, Chain C"/>
    <property type="match status" value="1"/>
</dbReference>
<dbReference type="OrthoDB" id="196472at2"/>
<dbReference type="RefSeq" id="WP_102111491.1">
    <property type="nucleotide sequence ID" value="NZ_BMGN01000003.1"/>
</dbReference>
<evidence type="ECO:0000313" key="6">
    <source>
        <dbReference type="EMBL" id="AUN29770.1"/>
    </source>
</evidence>
<keyword evidence="3" id="KW-0812">Transmembrane</keyword>
<reference evidence="6 7" key="1">
    <citation type="submission" date="2017-12" db="EMBL/GenBank/DDBJ databases">
        <title>Genomes of bacteria within cyanobacterial aggregates.</title>
        <authorList>
            <person name="Cai H."/>
        </authorList>
    </citation>
    <scope>NUCLEOTIDE SEQUENCE [LARGE SCALE GENOMIC DNA]</scope>
    <source>
        <strain evidence="6 7">TH16</strain>
    </source>
</reference>
<dbReference type="InterPro" id="IPR051542">
    <property type="entry name" value="Hydrogenase_cytochrome"/>
</dbReference>
<proteinExistence type="predicted"/>
<evidence type="ECO:0000256" key="4">
    <source>
        <dbReference type="ARBA" id="ARBA00022989"/>
    </source>
</evidence>
<dbReference type="GO" id="GO:0005886">
    <property type="term" value="C:plasma membrane"/>
    <property type="evidence" value="ECO:0007669"/>
    <property type="project" value="UniProtKB-SubCell"/>
</dbReference>
<organism evidence="6 7">
    <name type="scientific">Niveispirillum cyanobacteriorum</name>
    <dbReference type="NCBI Taxonomy" id="1612173"/>
    <lineage>
        <taxon>Bacteria</taxon>
        <taxon>Pseudomonadati</taxon>
        <taxon>Pseudomonadota</taxon>
        <taxon>Alphaproteobacteria</taxon>
        <taxon>Rhodospirillales</taxon>
        <taxon>Azospirillaceae</taxon>
        <taxon>Niveispirillum</taxon>
    </lineage>
</organism>
<name>A0A2K9N9F1_9PROT</name>
<evidence type="ECO:0000256" key="3">
    <source>
        <dbReference type="ARBA" id="ARBA00022692"/>
    </source>
</evidence>
<comment type="subcellular location">
    <subcellularLocation>
        <location evidence="1">Cell membrane</location>
        <topology evidence="1">Multi-pass membrane protein</topology>
    </subcellularLocation>
</comment>
<keyword evidence="5" id="KW-0472">Membrane</keyword>
<evidence type="ECO:0000256" key="1">
    <source>
        <dbReference type="ARBA" id="ARBA00004651"/>
    </source>
</evidence>
<dbReference type="KEGG" id="ncb:C0V82_05680"/>
<gene>
    <name evidence="6" type="ORF">C0V82_05680</name>
</gene>
<keyword evidence="2" id="KW-1003">Cell membrane</keyword>
<sequence>MRKILVWDLPTRLFHWLLVICIAGAWITGERDAYDWHMRFGYAVLALVLFRLIWGLVGSETARFTSFVRGPAAIRHHIDELRRPGRLAPHAGHNALGALAVLGLLALVALQAGSGLFTSDGVLTDGPLVEHVSGSFAALARTIHLKNFDLLLILIGLHVAAILSYALFKRLDLVRPMLTGRAALPGNIPAPRIVSLVRAILVAAISASAIWALVRYA</sequence>
<dbReference type="SUPFAM" id="SSF81342">
    <property type="entry name" value="Transmembrane di-heme cytochromes"/>
    <property type="match status" value="1"/>
</dbReference>
<dbReference type="PANTHER" id="PTHR30485:SF2">
    <property type="entry name" value="BLL0597 PROTEIN"/>
    <property type="match status" value="1"/>
</dbReference>
<protein>
    <submittedName>
        <fullName evidence="6">Cytochrome B</fullName>
    </submittedName>
</protein>
<evidence type="ECO:0000256" key="5">
    <source>
        <dbReference type="ARBA" id="ARBA00023136"/>
    </source>
</evidence>
<dbReference type="InterPro" id="IPR011577">
    <property type="entry name" value="Cyt_b561_bac/Ni-Hgenase"/>
</dbReference>
<dbReference type="GO" id="GO:0009055">
    <property type="term" value="F:electron transfer activity"/>
    <property type="evidence" value="ECO:0007669"/>
    <property type="project" value="InterPro"/>
</dbReference>
<evidence type="ECO:0000256" key="2">
    <source>
        <dbReference type="ARBA" id="ARBA00022475"/>
    </source>
</evidence>
<dbReference type="EMBL" id="CP025611">
    <property type="protein sequence ID" value="AUN29770.1"/>
    <property type="molecule type" value="Genomic_DNA"/>
</dbReference>